<proteinExistence type="predicted"/>
<sequence length="103" mass="12294">MIVEVRFGYERTPGTLYLDCRDDVALQIKKLQNEFDRWCMNLSDDHPIKEYREELVDGKVINSYYVICIGNEDFPNWINEKYGEEVVKIVKQPEEDPPIILYF</sequence>
<gene>
    <name evidence="1" type="ORF">WJ0W_000216</name>
</gene>
<dbReference type="RefSeq" id="WP_213428046.1">
    <property type="nucleotide sequence ID" value="NZ_AP031286.1"/>
</dbReference>
<comment type="caution">
    <text evidence="1">The sequence shown here is derived from an EMBL/GenBank/DDBJ whole genome shotgun (WGS) entry which is preliminary data.</text>
</comment>
<reference evidence="1" key="1">
    <citation type="submission" date="2022-06" db="EMBL/GenBank/DDBJ databases">
        <authorList>
            <person name="Dietemann V."/>
            <person name="Ory F."/>
            <person name="Dainat B."/>
            <person name="Oberhansli S."/>
        </authorList>
    </citation>
    <scope>NUCLEOTIDE SEQUENCE</scope>
    <source>
        <strain evidence="1">Ena-SAMPLE-TAB-26-04-2022-14:26:32:270-5432</strain>
    </source>
</reference>
<keyword evidence="2" id="KW-1185">Reference proteome</keyword>
<organism evidence="1 2">
    <name type="scientific">Paenibacillus melissococcoides</name>
    <dbReference type="NCBI Taxonomy" id="2912268"/>
    <lineage>
        <taxon>Bacteria</taxon>
        <taxon>Bacillati</taxon>
        <taxon>Bacillota</taxon>
        <taxon>Bacilli</taxon>
        <taxon>Bacillales</taxon>
        <taxon>Paenibacillaceae</taxon>
        <taxon>Paenibacillus</taxon>
    </lineage>
</organism>
<protein>
    <submittedName>
        <fullName evidence="1">Uncharacterized protein</fullName>
    </submittedName>
</protein>
<dbReference type="EMBL" id="CALYLO010000001">
    <property type="protein sequence ID" value="CAH8243007.1"/>
    <property type="molecule type" value="Genomic_DNA"/>
</dbReference>
<evidence type="ECO:0000313" key="1">
    <source>
        <dbReference type="EMBL" id="CAH8243007.1"/>
    </source>
</evidence>
<accession>A0ABN8U0H9</accession>
<dbReference type="Proteomes" id="UP001154322">
    <property type="component" value="Unassembled WGS sequence"/>
</dbReference>
<evidence type="ECO:0000313" key="2">
    <source>
        <dbReference type="Proteomes" id="UP001154322"/>
    </source>
</evidence>
<name>A0ABN8U0H9_9BACL</name>